<evidence type="ECO:0000313" key="1">
    <source>
        <dbReference type="EMBL" id="GEC73865.1"/>
    </source>
</evidence>
<gene>
    <name evidence="1" type="ORF">MLI01_00100</name>
</gene>
<reference evidence="1 2" key="1">
    <citation type="submission" date="2019-06" db="EMBL/GenBank/DDBJ databases">
        <title>Whole genome shotgun sequence of Microbacterium liquefaciens NBRC 15037.</title>
        <authorList>
            <person name="Hosoyama A."/>
            <person name="Uohara A."/>
            <person name="Ohji S."/>
            <person name="Ichikawa N."/>
        </authorList>
    </citation>
    <scope>NUCLEOTIDE SEQUENCE [LARGE SCALE GENOMIC DNA]</scope>
    <source>
        <strain evidence="1 2">NBRC 15037</strain>
    </source>
</reference>
<evidence type="ECO:0000313" key="2">
    <source>
        <dbReference type="Proteomes" id="UP000317410"/>
    </source>
</evidence>
<protein>
    <recommendedName>
        <fullName evidence="3">DUF262 domain-containing protein</fullName>
    </recommendedName>
</protein>
<organism evidence="1 2">
    <name type="scientific">Microbacterium maritypicum</name>
    <name type="common">Microbacterium liquefaciens</name>
    <dbReference type="NCBI Taxonomy" id="33918"/>
    <lineage>
        <taxon>Bacteria</taxon>
        <taxon>Bacillati</taxon>
        <taxon>Actinomycetota</taxon>
        <taxon>Actinomycetes</taxon>
        <taxon>Micrococcales</taxon>
        <taxon>Microbacteriaceae</taxon>
        <taxon>Microbacterium</taxon>
    </lineage>
</organism>
<sequence>MKTDLTTPQGIFGMPQHLTVPIYQRPYVWTQEDQWAPLWGDIRRLTEHRMDNESA</sequence>
<accession>A0A4Y4AZZ1</accession>
<dbReference type="RefSeq" id="WP_141385528.1">
    <property type="nucleotide sequence ID" value="NZ_BJNQ01000001.1"/>
</dbReference>
<name>A0A4Y4AZZ1_MICMQ</name>
<comment type="caution">
    <text evidence="1">The sequence shown here is derived from an EMBL/GenBank/DDBJ whole genome shotgun (WGS) entry which is preliminary data.</text>
</comment>
<evidence type="ECO:0008006" key="3">
    <source>
        <dbReference type="Google" id="ProtNLM"/>
    </source>
</evidence>
<dbReference type="Proteomes" id="UP000317410">
    <property type="component" value="Unassembled WGS sequence"/>
</dbReference>
<dbReference type="EMBL" id="BJNQ01000001">
    <property type="protein sequence ID" value="GEC73865.1"/>
    <property type="molecule type" value="Genomic_DNA"/>
</dbReference>
<dbReference type="AlphaFoldDB" id="A0A4Y4AZZ1"/>
<proteinExistence type="predicted"/>